<evidence type="ECO:0000313" key="4">
    <source>
        <dbReference type="EMBL" id="MUI14935.1"/>
    </source>
</evidence>
<accession>A0A6I3XT37</accession>
<evidence type="ECO:0000256" key="2">
    <source>
        <dbReference type="ARBA" id="ARBA00022679"/>
    </source>
</evidence>
<dbReference type="RefSeq" id="WP_155710683.1">
    <property type="nucleotide sequence ID" value="NZ_WNWM01000002.1"/>
</dbReference>
<dbReference type="Pfam" id="PF01648">
    <property type="entry name" value="ACPS"/>
    <property type="match status" value="1"/>
</dbReference>
<dbReference type="InterPro" id="IPR037143">
    <property type="entry name" value="4-PPantetheinyl_Trfase_dom_sf"/>
</dbReference>
<dbReference type="Gene3D" id="3.90.470.20">
    <property type="entry name" value="4'-phosphopantetheinyl transferase domain"/>
    <property type="match status" value="1"/>
</dbReference>
<dbReference type="PANTHER" id="PTHR12215">
    <property type="entry name" value="PHOSPHOPANTETHEINE TRANSFERASE"/>
    <property type="match status" value="1"/>
</dbReference>
<name>A0A6I3XT37_9BURK</name>
<dbReference type="InterPro" id="IPR008278">
    <property type="entry name" value="4-PPantetheinyl_Trfase_dom"/>
</dbReference>
<sequence length="219" mass="23271">MTAISSAAWRSRPISSSWPSNVAAAAHLWLARTDGLDEARLAHYGRWLGPGERERTFVREARRRQFIAARALLRIGVAALLDVPAEAVELGGAPGRAPWLVTPGVPLPGLSVSHSGHWVACALSTGTALGVDIEMKEASRDIDALAAHAFDGATCARLAALPAAERLDAFYRTWSRQEARIKLGVEAAECIEVAHPELSVVVCTAAKLAVPLGVEVVCL</sequence>
<comment type="caution">
    <text evidence="4">The sequence shown here is derived from an EMBL/GenBank/DDBJ whole genome shotgun (WGS) entry which is preliminary data.</text>
</comment>
<feature type="domain" description="4'-phosphopantetheinyl transferase" evidence="3">
    <location>
        <begin position="129"/>
        <end position="182"/>
    </location>
</feature>
<comment type="similarity">
    <text evidence="1">Belongs to the P-Pant transferase superfamily. Gsp/Sfp/HetI/AcpT family.</text>
</comment>
<dbReference type="PANTHER" id="PTHR12215:SF10">
    <property type="entry name" value="L-AMINOADIPATE-SEMIALDEHYDE DEHYDROGENASE-PHOSPHOPANTETHEINYL TRANSFERASE"/>
    <property type="match status" value="1"/>
</dbReference>
<dbReference type="InterPro" id="IPR050559">
    <property type="entry name" value="P-Pant_transferase_sf"/>
</dbReference>
<gene>
    <name evidence="4" type="ORF">GJV26_21055</name>
</gene>
<dbReference type="GO" id="GO:0005829">
    <property type="term" value="C:cytosol"/>
    <property type="evidence" value="ECO:0007669"/>
    <property type="project" value="TreeGrafter"/>
</dbReference>
<evidence type="ECO:0000313" key="5">
    <source>
        <dbReference type="Proteomes" id="UP000431684"/>
    </source>
</evidence>
<protein>
    <submittedName>
        <fullName evidence="4">4'-phosphopantetheinyl transferase superfamily protein</fullName>
    </submittedName>
</protein>
<dbReference type="OrthoDB" id="9808281at2"/>
<dbReference type="GO" id="GO:0000287">
    <property type="term" value="F:magnesium ion binding"/>
    <property type="evidence" value="ECO:0007669"/>
    <property type="project" value="InterPro"/>
</dbReference>
<dbReference type="GO" id="GO:0019878">
    <property type="term" value="P:lysine biosynthetic process via aminoadipic acid"/>
    <property type="evidence" value="ECO:0007669"/>
    <property type="project" value="TreeGrafter"/>
</dbReference>
<reference evidence="4 5" key="1">
    <citation type="submission" date="2019-11" db="EMBL/GenBank/DDBJ databases">
        <title>Draft Genome Sequences of Six Type Strains of the Genus Massilia.</title>
        <authorList>
            <person name="Miess H."/>
            <person name="Frediansyah A."/>
            <person name="Goeker M."/>
            <person name="Gross H."/>
        </authorList>
    </citation>
    <scope>NUCLEOTIDE SEQUENCE [LARGE SCALE GENOMIC DNA]</scope>
    <source>
        <strain evidence="4 5">DSM 17513</strain>
    </source>
</reference>
<dbReference type="Proteomes" id="UP000431684">
    <property type="component" value="Unassembled WGS sequence"/>
</dbReference>
<evidence type="ECO:0000259" key="3">
    <source>
        <dbReference type="Pfam" id="PF01648"/>
    </source>
</evidence>
<dbReference type="EMBL" id="WNWM01000002">
    <property type="protein sequence ID" value="MUI14935.1"/>
    <property type="molecule type" value="Genomic_DNA"/>
</dbReference>
<evidence type="ECO:0000256" key="1">
    <source>
        <dbReference type="ARBA" id="ARBA00010990"/>
    </source>
</evidence>
<dbReference type="SUPFAM" id="SSF56214">
    <property type="entry name" value="4'-phosphopantetheinyl transferase"/>
    <property type="match status" value="2"/>
</dbReference>
<keyword evidence="5" id="KW-1185">Reference proteome</keyword>
<keyword evidence="2 4" id="KW-0808">Transferase</keyword>
<organism evidence="4 5">
    <name type="scientific">Pseudoduganella dura</name>
    <dbReference type="NCBI Taxonomy" id="321982"/>
    <lineage>
        <taxon>Bacteria</taxon>
        <taxon>Pseudomonadati</taxon>
        <taxon>Pseudomonadota</taxon>
        <taxon>Betaproteobacteria</taxon>
        <taxon>Burkholderiales</taxon>
        <taxon>Oxalobacteraceae</taxon>
        <taxon>Telluria group</taxon>
        <taxon>Pseudoduganella</taxon>
    </lineage>
</organism>
<dbReference type="AlphaFoldDB" id="A0A6I3XT37"/>
<proteinExistence type="inferred from homology"/>
<dbReference type="GO" id="GO:0008897">
    <property type="term" value="F:holo-[acyl-carrier-protein] synthase activity"/>
    <property type="evidence" value="ECO:0007669"/>
    <property type="project" value="InterPro"/>
</dbReference>